<keyword evidence="6" id="KW-0456">Lyase</keyword>
<dbReference type="EMBL" id="CAICTM010001082">
    <property type="protein sequence ID" value="CAB9520226.1"/>
    <property type="molecule type" value="Genomic_DNA"/>
</dbReference>
<accession>A0A9N8HNH2</accession>
<dbReference type="SUPFAM" id="SSF55073">
    <property type="entry name" value="Nucleotide cyclase"/>
    <property type="match status" value="1"/>
</dbReference>
<dbReference type="AlphaFoldDB" id="A0A9N8HNH2"/>
<dbReference type="SMART" id="SM00471">
    <property type="entry name" value="HDc"/>
    <property type="match status" value="1"/>
</dbReference>
<sequence length="1188" mass="133748">MTATMMNHNNFALDTIQDDEESSVGSNQDVTSSHGTDREASSSRDEEAEIRKQSAKETKRVSMWRAFVAMALLATAVAVTATTYSLLVKDEDEAFRTVYAQFARSLADSAILQQKDLRDGYRGLADQMALNAEIAGDDGVAKWPFFWPPKFEHTAKDFFRVSNCEWVAVNNVVEEKDRDAFVNFTTAHYRDAYKESHMIRHGNLDRLDDNVTKYLGVVTKFERVNGTGAFVEDDKPRERMLIRTMQSPPPGDYSRSPNWNQNSSTFTQRYLGIMQDFPNETLFMGASRVSFLTVSEDEHQGYHSDDGAEHPHTYSVYPIHRGVGDTNSELVGWSISALAWDAPLRNLLPDNVRGLLAVVSNTCNTTFSYFIEGKDAWFIGYEDAHEPKYNDMSLFVDLALDATPALYDRPGHCMYSMKIYPTQEFEDNYKTSTPIIFATVVASTFLLVFIVFLMYDRMVLKRNEKMISNAAKSNAIVTSIVPDHLRDRLLNRQDDDKDMNGKKNGTLKTFLNNEHGGQGMERGQSPPLADLFLDTTVCFADIVGFTAWSSARDPSQVFTLLETLYQRFDYIAKKRRVFKVETVGDCYVAVCGLPEPRRDHSAAMCRFGRDILAAMNVLTNELVVTLGPDTGDLMLRIGLHSGPVTAGVLRGERARFQLFGDTMNTAARMESASKPNRIQCSKETAEHLIKLGKNAWIQKRSEPIVLKGKGEREGYWVTVRGDRAGSVASGVSAGSEVNPPSVDGSNSTGNINRYSSSMFVAETKDRTGRLIDWNCEVLTKLLKEVRARQMMTAGSVTKADKVNESTLKSEIGGTPLEEVREIVTMPHFDASGENKEIDAEDVQLPETVKDQLRSYIAIIAGLYRDNPFHNFEHASHVMMSVNKLMSRIVPRSDFDGKTAHDHTFGISADPLTRFACAFSALIHDVDHSGVSNAQLVKDQVPLAKKYKDRSVAEQNSLDLAWELLMGADYKDLRACMFQTQSDLVRFRRLVVNAVMSTDIVDKDLKALRNNRWEKAFKKDETGSTSSLSSSNSDSEKDRIDRKATIVIEHIIQASDISHTMQHWIVYRKWNQKLFDELYVAYLNGKMDKDPATFWYQGEIGFFDFYIIPLTRKLKECGVFGVSSEEYLQYAISNRKEWEARGEACVAILAEEAMKKYGVKGMPQLQHESHDSLEEQAPPVDIIRNVVAC</sequence>
<name>A0A9N8HNH2_9STRA</name>
<evidence type="ECO:0000256" key="1">
    <source>
        <dbReference type="ARBA" id="ARBA00004370"/>
    </source>
</evidence>
<keyword evidence="4 8" id="KW-1133">Transmembrane helix</keyword>
<dbReference type="SMART" id="SM00044">
    <property type="entry name" value="CYCc"/>
    <property type="match status" value="1"/>
</dbReference>
<feature type="domain" description="Guanylate cyclase" evidence="9">
    <location>
        <begin position="536"/>
        <end position="670"/>
    </location>
</feature>
<keyword evidence="2 8" id="KW-0812">Transmembrane</keyword>
<dbReference type="InterPro" id="IPR001054">
    <property type="entry name" value="A/G_cyclase"/>
</dbReference>
<organism evidence="11 12">
    <name type="scientific">Seminavis robusta</name>
    <dbReference type="NCBI Taxonomy" id="568900"/>
    <lineage>
        <taxon>Eukaryota</taxon>
        <taxon>Sar</taxon>
        <taxon>Stramenopiles</taxon>
        <taxon>Ochrophyta</taxon>
        <taxon>Bacillariophyta</taxon>
        <taxon>Bacillariophyceae</taxon>
        <taxon>Bacillariophycidae</taxon>
        <taxon>Naviculales</taxon>
        <taxon>Naviculaceae</taxon>
        <taxon>Seminavis</taxon>
    </lineage>
</organism>
<dbReference type="GO" id="GO:0000166">
    <property type="term" value="F:nucleotide binding"/>
    <property type="evidence" value="ECO:0007669"/>
    <property type="project" value="UniProtKB-KW"/>
</dbReference>
<comment type="subcellular location">
    <subcellularLocation>
        <location evidence="1">Membrane</location>
    </subcellularLocation>
</comment>
<dbReference type="SUPFAM" id="SSF109604">
    <property type="entry name" value="HD-domain/PDEase-like"/>
    <property type="match status" value="1"/>
</dbReference>
<dbReference type="GO" id="GO:0004383">
    <property type="term" value="F:guanylate cyclase activity"/>
    <property type="evidence" value="ECO:0007669"/>
    <property type="project" value="TreeGrafter"/>
</dbReference>
<dbReference type="Gene3D" id="3.30.70.1230">
    <property type="entry name" value="Nucleotide cyclase"/>
    <property type="match status" value="1"/>
</dbReference>
<dbReference type="CDD" id="cd07302">
    <property type="entry name" value="CHD"/>
    <property type="match status" value="1"/>
</dbReference>
<dbReference type="InterPro" id="IPR036971">
    <property type="entry name" value="PDEase_catalytic_dom_sf"/>
</dbReference>
<protein>
    <submittedName>
        <fullName evidence="11">Receptor-type guanylate cyclase gcy</fullName>
    </submittedName>
</protein>
<dbReference type="GO" id="GO:0005886">
    <property type="term" value="C:plasma membrane"/>
    <property type="evidence" value="ECO:0007669"/>
    <property type="project" value="TreeGrafter"/>
</dbReference>
<dbReference type="Pfam" id="PF00211">
    <property type="entry name" value="Guanylate_cyc"/>
    <property type="match status" value="1"/>
</dbReference>
<dbReference type="InterPro" id="IPR003607">
    <property type="entry name" value="HD/PDEase_dom"/>
</dbReference>
<feature type="region of interest" description="Disordered" evidence="7">
    <location>
        <begin position="1"/>
        <end position="55"/>
    </location>
</feature>
<feature type="compositionally biased region" description="Polar residues" evidence="7">
    <location>
        <begin position="23"/>
        <end position="34"/>
    </location>
</feature>
<evidence type="ECO:0000256" key="7">
    <source>
        <dbReference type="SAM" id="MobiDB-lite"/>
    </source>
</evidence>
<dbReference type="PROSITE" id="PS51845">
    <property type="entry name" value="PDEASE_I_2"/>
    <property type="match status" value="1"/>
</dbReference>
<evidence type="ECO:0000256" key="2">
    <source>
        <dbReference type="ARBA" id="ARBA00022692"/>
    </source>
</evidence>
<dbReference type="Gene3D" id="1.10.1300.10">
    <property type="entry name" value="3'5'-cyclic nucleotide phosphodiesterase, catalytic domain"/>
    <property type="match status" value="1"/>
</dbReference>
<dbReference type="GO" id="GO:0004114">
    <property type="term" value="F:3',5'-cyclic-nucleotide phosphodiesterase activity"/>
    <property type="evidence" value="ECO:0007669"/>
    <property type="project" value="InterPro"/>
</dbReference>
<dbReference type="PANTHER" id="PTHR11920:SF335">
    <property type="entry name" value="GUANYLATE CYCLASE"/>
    <property type="match status" value="1"/>
</dbReference>
<evidence type="ECO:0000259" key="10">
    <source>
        <dbReference type="PROSITE" id="PS51845"/>
    </source>
</evidence>
<evidence type="ECO:0000256" key="3">
    <source>
        <dbReference type="ARBA" id="ARBA00022741"/>
    </source>
</evidence>
<dbReference type="PANTHER" id="PTHR11920">
    <property type="entry name" value="GUANYLYL CYCLASE"/>
    <property type="match status" value="1"/>
</dbReference>
<comment type="caution">
    <text evidence="11">The sequence shown here is derived from an EMBL/GenBank/DDBJ whole genome shotgun (WGS) entry which is preliminary data.</text>
</comment>
<dbReference type="OrthoDB" id="546632at2759"/>
<evidence type="ECO:0000259" key="9">
    <source>
        <dbReference type="PROSITE" id="PS50125"/>
    </source>
</evidence>
<feature type="compositionally biased region" description="Basic and acidic residues" evidence="7">
    <location>
        <begin position="35"/>
        <end position="55"/>
    </location>
</feature>
<feature type="transmembrane region" description="Helical" evidence="8">
    <location>
        <begin position="66"/>
        <end position="87"/>
    </location>
</feature>
<keyword evidence="5 8" id="KW-0472">Membrane</keyword>
<keyword evidence="12" id="KW-1185">Reference proteome</keyword>
<dbReference type="Proteomes" id="UP001153069">
    <property type="component" value="Unassembled WGS sequence"/>
</dbReference>
<evidence type="ECO:0000256" key="8">
    <source>
        <dbReference type="SAM" id="Phobius"/>
    </source>
</evidence>
<proteinExistence type="predicted"/>
<feature type="compositionally biased region" description="Polar residues" evidence="7">
    <location>
        <begin position="1"/>
        <end position="12"/>
    </location>
</feature>
<keyword evidence="3" id="KW-0547">Nucleotide-binding</keyword>
<evidence type="ECO:0000313" key="11">
    <source>
        <dbReference type="EMBL" id="CAB9520226.1"/>
    </source>
</evidence>
<feature type="transmembrane region" description="Helical" evidence="8">
    <location>
        <begin position="435"/>
        <end position="455"/>
    </location>
</feature>
<evidence type="ECO:0000256" key="6">
    <source>
        <dbReference type="ARBA" id="ARBA00023239"/>
    </source>
</evidence>
<evidence type="ECO:0000313" key="12">
    <source>
        <dbReference type="Proteomes" id="UP001153069"/>
    </source>
</evidence>
<dbReference type="InterPro" id="IPR002073">
    <property type="entry name" value="PDEase_catalytic_dom"/>
</dbReference>
<dbReference type="PROSITE" id="PS50125">
    <property type="entry name" value="GUANYLATE_CYCLASE_2"/>
    <property type="match status" value="1"/>
</dbReference>
<dbReference type="GO" id="GO:0004016">
    <property type="term" value="F:adenylate cyclase activity"/>
    <property type="evidence" value="ECO:0007669"/>
    <property type="project" value="TreeGrafter"/>
</dbReference>
<dbReference type="GO" id="GO:0001653">
    <property type="term" value="F:peptide receptor activity"/>
    <property type="evidence" value="ECO:0007669"/>
    <property type="project" value="TreeGrafter"/>
</dbReference>
<dbReference type="InterPro" id="IPR050401">
    <property type="entry name" value="Cyclic_nucleotide_synthase"/>
</dbReference>
<dbReference type="GO" id="GO:0007168">
    <property type="term" value="P:receptor guanylyl cyclase signaling pathway"/>
    <property type="evidence" value="ECO:0007669"/>
    <property type="project" value="TreeGrafter"/>
</dbReference>
<evidence type="ECO:0000256" key="4">
    <source>
        <dbReference type="ARBA" id="ARBA00022989"/>
    </source>
</evidence>
<keyword evidence="11" id="KW-0675">Receptor</keyword>
<evidence type="ECO:0000256" key="5">
    <source>
        <dbReference type="ARBA" id="ARBA00023136"/>
    </source>
</evidence>
<gene>
    <name evidence="11" type="ORF">SEMRO_1084_G239470.1</name>
</gene>
<feature type="domain" description="PDEase" evidence="10">
    <location>
        <begin position="850"/>
        <end position="999"/>
    </location>
</feature>
<feature type="region of interest" description="Disordered" evidence="7">
    <location>
        <begin position="730"/>
        <end position="749"/>
    </location>
</feature>
<dbReference type="GO" id="GO:0035556">
    <property type="term" value="P:intracellular signal transduction"/>
    <property type="evidence" value="ECO:0007669"/>
    <property type="project" value="InterPro"/>
</dbReference>
<dbReference type="InterPro" id="IPR029787">
    <property type="entry name" value="Nucleotide_cyclase"/>
</dbReference>
<reference evidence="11" key="1">
    <citation type="submission" date="2020-06" db="EMBL/GenBank/DDBJ databases">
        <authorList>
            <consortium name="Plant Systems Biology data submission"/>
        </authorList>
    </citation>
    <scope>NUCLEOTIDE SEQUENCE</scope>
    <source>
        <strain evidence="11">D6</strain>
    </source>
</reference>
<dbReference type="Pfam" id="PF00233">
    <property type="entry name" value="PDEase_I"/>
    <property type="match status" value="1"/>
</dbReference>